<keyword evidence="3" id="KW-1185">Reference proteome</keyword>
<reference evidence="2" key="2">
    <citation type="submission" date="2021-08" db="EMBL/GenBank/DDBJ databases">
        <authorList>
            <person name="Eriksson T."/>
        </authorList>
    </citation>
    <scope>NUCLEOTIDE SEQUENCE</scope>
    <source>
        <strain evidence="2">Stoneville</strain>
        <tissue evidence="2">Whole head</tissue>
    </source>
</reference>
<evidence type="ECO:0000313" key="2">
    <source>
        <dbReference type="EMBL" id="KAH0817637.1"/>
    </source>
</evidence>
<protein>
    <submittedName>
        <fullName evidence="2">Uncharacterized protein</fullName>
    </submittedName>
</protein>
<feature type="region of interest" description="Disordered" evidence="1">
    <location>
        <begin position="34"/>
        <end position="57"/>
    </location>
</feature>
<dbReference type="EMBL" id="JABDTM020019098">
    <property type="protein sequence ID" value="KAH0817637.1"/>
    <property type="molecule type" value="Genomic_DNA"/>
</dbReference>
<organism evidence="2 3">
    <name type="scientific">Tenebrio molitor</name>
    <name type="common">Yellow mealworm beetle</name>
    <dbReference type="NCBI Taxonomy" id="7067"/>
    <lineage>
        <taxon>Eukaryota</taxon>
        <taxon>Metazoa</taxon>
        <taxon>Ecdysozoa</taxon>
        <taxon>Arthropoda</taxon>
        <taxon>Hexapoda</taxon>
        <taxon>Insecta</taxon>
        <taxon>Pterygota</taxon>
        <taxon>Neoptera</taxon>
        <taxon>Endopterygota</taxon>
        <taxon>Coleoptera</taxon>
        <taxon>Polyphaga</taxon>
        <taxon>Cucujiformia</taxon>
        <taxon>Tenebrionidae</taxon>
        <taxon>Tenebrio</taxon>
    </lineage>
</organism>
<evidence type="ECO:0000256" key="1">
    <source>
        <dbReference type="SAM" id="MobiDB-lite"/>
    </source>
</evidence>
<accession>A0A8J6HNE3</accession>
<evidence type="ECO:0000313" key="3">
    <source>
        <dbReference type="Proteomes" id="UP000719412"/>
    </source>
</evidence>
<comment type="caution">
    <text evidence="2">The sequence shown here is derived from an EMBL/GenBank/DDBJ whole genome shotgun (WGS) entry which is preliminary data.</text>
</comment>
<proteinExistence type="predicted"/>
<dbReference type="AlphaFoldDB" id="A0A8J6HNE3"/>
<name>A0A8J6HNE3_TENMO</name>
<gene>
    <name evidence="2" type="ORF">GEV33_005154</name>
</gene>
<reference evidence="2" key="1">
    <citation type="journal article" date="2020" name="J Insects Food Feed">
        <title>The yellow mealworm (Tenebrio molitor) genome: a resource for the emerging insects as food and feed industry.</title>
        <authorList>
            <person name="Eriksson T."/>
            <person name="Andere A."/>
            <person name="Kelstrup H."/>
            <person name="Emery V."/>
            <person name="Picard C."/>
        </authorList>
    </citation>
    <scope>NUCLEOTIDE SEQUENCE</scope>
    <source>
        <strain evidence="2">Stoneville</strain>
        <tissue evidence="2">Whole head</tissue>
    </source>
</reference>
<sequence>MHHDRSRQQTASRSRLSLQIPFVRFGVPLKLQYAQKTTKQERRRRKRREDADAAPSGVVFSAAGAPTLRDAVHDLAGHLEAGGQTRRERRGEVDGHPVGDHRRVFEEYFESLTGGTHHMALALGARAMHSSGAMQRPEPRQHPFGATRTRAALTERWWVGGVGVGVGCRRPHGSLLRSREMRSPRCCRRALPVWLHFTTHLTPSVLCTCIAPACCTRINITHYHKKLTRLEAGLCTLPRSPTRRDAPARLWTVNSRTPRPKLSVRWSTPSAVLHGQDRIVDTLHNNLFLLPSPVSLGHTLAVAPCRFVSSVYR</sequence>
<dbReference type="Proteomes" id="UP000719412">
    <property type="component" value="Unassembled WGS sequence"/>
</dbReference>